<dbReference type="PANTHER" id="PTHR43825:SF1">
    <property type="entry name" value="TRANSKETOLASE-LIKE PYRIMIDINE-BINDING DOMAIN-CONTAINING PROTEIN"/>
    <property type="match status" value="1"/>
</dbReference>
<dbReference type="InterPro" id="IPR033248">
    <property type="entry name" value="Transketolase_C"/>
</dbReference>
<dbReference type="InterPro" id="IPR029061">
    <property type="entry name" value="THDP-binding"/>
</dbReference>
<accession>A0A0F8ZUA7</accession>
<dbReference type="SUPFAM" id="SSF52518">
    <property type="entry name" value="Thiamin diphosphate-binding fold (THDP-binding)"/>
    <property type="match status" value="1"/>
</dbReference>
<keyword evidence="3" id="KW-0786">Thiamine pyrophosphate</keyword>
<evidence type="ECO:0000313" key="5">
    <source>
        <dbReference type="EMBL" id="KKK97392.1"/>
    </source>
</evidence>
<feature type="domain" description="Transketolase-like pyrimidine-binding" evidence="4">
    <location>
        <begin position="59"/>
        <end position="225"/>
    </location>
</feature>
<dbReference type="CDD" id="cd07033">
    <property type="entry name" value="TPP_PYR_DXS_TK_like"/>
    <property type="match status" value="1"/>
</dbReference>
<dbReference type="FunFam" id="3.40.50.970:FF:000129">
    <property type="entry name" value="Transketolase"/>
    <property type="match status" value="1"/>
</dbReference>
<comment type="cofactor">
    <cofactor evidence="1">
        <name>thiamine diphosphate</name>
        <dbReference type="ChEBI" id="CHEBI:58937"/>
    </cofactor>
</comment>
<reference evidence="5" key="1">
    <citation type="journal article" date="2015" name="Nature">
        <title>Complex archaea that bridge the gap between prokaryotes and eukaryotes.</title>
        <authorList>
            <person name="Spang A."/>
            <person name="Saw J.H."/>
            <person name="Jorgensen S.L."/>
            <person name="Zaremba-Niedzwiedzka K."/>
            <person name="Martijn J."/>
            <person name="Lind A.E."/>
            <person name="van Eijk R."/>
            <person name="Schleper C."/>
            <person name="Guy L."/>
            <person name="Ettema T.J."/>
        </authorList>
    </citation>
    <scope>NUCLEOTIDE SEQUENCE</scope>
</reference>
<comment type="caution">
    <text evidence="5">The sequence shown here is derived from an EMBL/GenBank/DDBJ whole genome shotgun (WGS) entry which is preliminary data.</text>
</comment>
<name>A0A0F8ZUA7_9ZZZZ</name>
<dbReference type="SUPFAM" id="SSF52922">
    <property type="entry name" value="TK C-terminal domain-like"/>
    <property type="match status" value="1"/>
</dbReference>
<dbReference type="Pfam" id="PF02779">
    <property type="entry name" value="Transket_pyr"/>
    <property type="match status" value="1"/>
</dbReference>
<dbReference type="InterPro" id="IPR009014">
    <property type="entry name" value="Transketo_C/PFOR_II"/>
</dbReference>
<feature type="non-terminal residue" evidence="5">
    <location>
        <position position="1"/>
    </location>
</feature>
<dbReference type="PANTHER" id="PTHR43825">
    <property type="entry name" value="PYRUVATE DEHYDROGENASE E1 COMPONENT"/>
    <property type="match status" value="1"/>
</dbReference>
<dbReference type="InterPro" id="IPR005475">
    <property type="entry name" value="Transketolase-like_Pyr-bd"/>
</dbReference>
<evidence type="ECO:0000256" key="3">
    <source>
        <dbReference type="ARBA" id="ARBA00023052"/>
    </source>
</evidence>
<protein>
    <recommendedName>
        <fullName evidence="4">Transketolase-like pyrimidine-binding domain-containing protein</fullName>
    </recommendedName>
</protein>
<evidence type="ECO:0000256" key="2">
    <source>
        <dbReference type="ARBA" id="ARBA00007131"/>
    </source>
</evidence>
<dbReference type="Gene3D" id="3.40.50.920">
    <property type="match status" value="2"/>
</dbReference>
<dbReference type="EMBL" id="LAZR01046071">
    <property type="protein sequence ID" value="KKK97392.1"/>
    <property type="molecule type" value="Genomic_DNA"/>
</dbReference>
<dbReference type="Gene3D" id="3.40.50.970">
    <property type="match status" value="1"/>
</dbReference>
<proteinExistence type="inferred from homology"/>
<dbReference type="SMART" id="SM00861">
    <property type="entry name" value="Transket_pyr"/>
    <property type="match status" value="1"/>
</dbReference>
<gene>
    <name evidence="5" type="ORF">LCGC14_2653200</name>
</gene>
<evidence type="ECO:0000259" key="4">
    <source>
        <dbReference type="SMART" id="SM00861"/>
    </source>
</evidence>
<sequence length="341" mass="35615">SDAESRSIGTGLAVRRCSGDEWPPATPMVAALFDGRRGSRSVGYLARKSRGIDVTDQPKPMRVVFGETLCELAEQFPDMVVLDADVSSSTQTCLFGRAHPNRFYNFGIAEANMVSAAAGMAASGLLPVVSSFAFLLSARAADAVRSNVAYPRLSVKLCGGYAGLSDFADGASHQSVMDLAVMRAMPNMTVLVPSDNDTIRGAVGAMLACDGPVYLRISRQPAPPVHAGDGSFEIGRARTMRAGADVTLAVCGTLLGEALRAADALAADGIAAEVLEFGTVKPLDVAALTESAAKTRAVVTVGIDDTFAESGPYEALLDKYGLTAPHIAAAARELLETKDRQ</sequence>
<dbReference type="Pfam" id="PF02780">
    <property type="entry name" value="Transketolase_C"/>
    <property type="match status" value="1"/>
</dbReference>
<evidence type="ECO:0000256" key="1">
    <source>
        <dbReference type="ARBA" id="ARBA00001964"/>
    </source>
</evidence>
<dbReference type="AlphaFoldDB" id="A0A0F8ZUA7"/>
<organism evidence="5">
    <name type="scientific">marine sediment metagenome</name>
    <dbReference type="NCBI Taxonomy" id="412755"/>
    <lineage>
        <taxon>unclassified sequences</taxon>
        <taxon>metagenomes</taxon>
        <taxon>ecological metagenomes</taxon>
    </lineage>
</organism>
<dbReference type="InterPro" id="IPR051157">
    <property type="entry name" value="PDH/Transketolase"/>
</dbReference>
<comment type="similarity">
    <text evidence="2">Belongs to the transketolase family.</text>
</comment>